<dbReference type="EMBL" id="IACN01081174">
    <property type="protein sequence ID" value="LAB60389.1"/>
    <property type="molecule type" value="Transcribed_RNA"/>
</dbReference>
<dbReference type="AlphaFoldDB" id="A0A2D4PQY5"/>
<dbReference type="EMBL" id="IACN01081175">
    <property type="protein sequence ID" value="LAB60390.1"/>
    <property type="molecule type" value="Transcribed_RNA"/>
</dbReference>
<proteinExistence type="predicted"/>
<accession>A0A2D4PQY5</accession>
<protein>
    <submittedName>
        <fullName evidence="1">Uncharacterized protein</fullName>
    </submittedName>
</protein>
<reference evidence="1" key="2">
    <citation type="submission" date="2017-11" db="EMBL/GenBank/DDBJ databases">
        <title>Coralsnake Venomics: Analyses of Venom Gland Transcriptomes and Proteomes of Six Brazilian Taxa.</title>
        <authorList>
            <person name="Aird S.D."/>
            <person name="Jorge da Silva N."/>
            <person name="Qiu L."/>
            <person name="Villar-Briones A."/>
            <person name="Aparecida-Saddi V."/>
            <person name="Campos-Telles M.P."/>
            <person name="Grau M."/>
            <person name="Mikheyev A.S."/>
        </authorList>
    </citation>
    <scope>NUCLEOTIDE SEQUENCE</scope>
    <source>
        <tissue evidence="1">Venom_gland</tissue>
    </source>
</reference>
<sequence>MQGWAASGSLSYSQGVASSSVGKWVCRMQSKEEMGKTPSLCDGLDVLATRGLPRFLLGGQDFDGLDGGPVAKLCLRLSSRKLSLGYNPVDFCQDVVKGCLHVGGIQS</sequence>
<name>A0A2D4PQY5_MICSU</name>
<evidence type="ECO:0000313" key="1">
    <source>
        <dbReference type="EMBL" id="LAB60390.1"/>
    </source>
</evidence>
<organism evidence="1">
    <name type="scientific">Micrurus surinamensis</name>
    <name type="common">Surinam coral snake</name>
    <dbReference type="NCBI Taxonomy" id="129470"/>
    <lineage>
        <taxon>Eukaryota</taxon>
        <taxon>Metazoa</taxon>
        <taxon>Chordata</taxon>
        <taxon>Craniata</taxon>
        <taxon>Vertebrata</taxon>
        <taxon>Euteleostomi</taxon>
        <taxon>Lepidosauria</taxon>
        <taxon>Squamata</taxon>
        <taxon>Bifurcata</taxon>
        <taxon>Unidentata</taxon>
        <taxon>Episquamata</taxon>
        <taxon>Toxicofera</taxon>
        <taxon>Serpentes</taxon>
        <taxon>Colubroidea</taxon>
        <taxon>Elapidae</taxon>
        <taxon>Elapinae</taxon>
        <taxon>Micrurus</taxon>
    </lineage>
</organism>
<reference evidence="1" key="1">
    <citation type="submission" date="2017-07" db="EMBL/GenBank/DDBJ databases">
        <authorList>
            <person name="Mikheyev A."/>
            <person name="Grau M."/>
        </authorList>
    </citation>
    <scope>NUCLEOTIDE SEQUENCE</scope>
    <source>
        <tissue evidence="1">Venom_gland</tissue>
    </source>
</reference>